<keyword evidence="2" id="KW-1185">Reference proteome</keyword>
<accession>A0A2H3P682</accession>
<sequence length="335" mass="36914">MNAPHTDDTLIAPGLRAFLQRIVDYAGMFPPADLPLHEAMENFLSYRTEPERWMLNRFVVPTKRLDELRPFRQAIASNPPVGLSVLGQGGATVDAFLEAFTDDLDRIDTCIEDHNSHVRPDVMEVRLPTALLDPFEAEPVARFLEAVDSTLAQHGLAHLDIFFEVPLTDQTASQLPQILPAFASANANQPVPEQSILGLKIRCGGMEPELFPSTEQVARAIVACRNAGVRFKATAGLHHPARHHDEQYEVMRHGFFNVFGAAVLAAEHDLDVDGVSAILREENADTFTFTQEGMQWGPLSASVEDISHSRAALAHSFGSCSFVEPVEDLRALSLM</sequence>
<proteinExistence type="predicted"/>
<evidence type="ECO:0000313" key="1">
    <source>
        <dbReference type="EMBL" id="PEN07762.1"/>
    </source>
</evidence>
<evidence type="ECO:0000313" key="2">
    <source>
        <dbReference type="Proteomes" id="UP000221024"/>
    </source>
</evidence>
<organism evidence="1 2">
    <name type="scientific">Longimonas halophila</name>
    <dbReference type="NCBI Taxonomy" id="1469170"/>
    <lineage>
        <taxon>Bacteria</taxon>
        <taxon>Pseudomonadati</taxon>
        <taxon>Rhodothermota</taxon>
        <taxon>Rhodothermia</taxon>
        <taxon>Rhodothermales</taxon>
        <taxon>Salisaetaceae</taxon>
        <taxon>Longimonas</taxon>
    </lineage>
</organism>
<protein>
    <submittedName>
        <fullName evidence="1">Uncharacterized protein</fullName>
    </submittedName>
</protein>
<name>A0A2H3P682_9BACT</name>
<dbReference type="RefSeq" id="WP_098061949.1">
    <property type="nucleotide sequence ID" value="NZ_PDEP01000005.1"/>
</dbReference>
<gene>
    <name evidence="1" type="ORF">CRI93_07195</name>
</gene>
<dbReference type="OrthoDB" id="9778153at2"/>
<dbReference type="EMBL" id="PDEP01000005">
    <property type="protein sequence ID" value="PEN07762.1"/>
    <property type="molecule type" value="Genomic_DNA"/>
</dbReference>
<dbReference type="AlphaFoldDB" id="A0A2H3P682"/>
<dbReference type="Proteomes" id="UP000221024">
    <property type="component" value="Unassembled WGS sequence"/>
</dbReference>
<comment type="caution">
    <text evidence="1">The sequence shown here is derived from an EMBL/GenBank/DDBJ whole genome shotgun (WGS) entry which is preliminary data.</text>
</comment>
<reference evidence="1 2" key="1">
    <citation type="submission" date="2017-10" db="EMBL/GenBank/DDBJ databases">
        <title>Draft genome of Longimonas halophila.</title>
        <authorList>
            <person name="Goh K.M."/>
            <person name="Shamsir M.S."/>
            <person name="Lim S.W."/>
        </authorList>
    </citation>
    <scope>NUCLEOTIDE SEQUENCE [LARGE SCALE GENOMIC DNA]</scope>
    <source>
        <strain evidence="1 2">KCTC 42399</strain>
    </source>
</reference>